<dbReference type="InterPro" id="IPR036249">
    <property type="entry name" value="Thioredoxin-like_sf"/>
</dbReference>
<dbReference type="RefSeq" id="WP_109744613.1">
    <property type="nucleotide sequence ID" value="NZ_QGGO01000027.1"/>
</dbReference>
<comment type="caution">
    <text evidence="11">The sequence shown here is derived from an EMBL/GenBank/DDBJ whole genome shotgun (WGS) entry which is preliminary data.</text>
</comment>
<evidence type="ECO:0000256" key="7">
    <source>
        <dbReference type="SAM" id="MobiDB-lite"/>
    </source>
</evidence>
<feature type="region of interest" description="Disordered" evidence="7">
    <location>
        <begin position="159"/>
        <end position="196"/>
    </location>
</feature>
<evidence type="ECO:0000256" key="8">
    <source>
        <dbReference type="SAM" id="Phobius"/>
    </source>
</evidence>
<name>A0A316DQI9_9BACT</name>
<evidence type="ECO:0000256" key="2">
    <source>
        <dbReference type="ARBA" id="ARBA00022475"/>
    </source>
</evidence>
<feature type="transmembrane region" description="Helical" evidence="8">
    <location>
        <begin position="429"/>
        <end position="447"/>
    </location>
</feature>
<feature type="transmembrane region" description="Helical" evidence="8">
    <location>
        <begin position="462"/>
        <end position="483"/>
    </location>
</feature>
<dbReference type="OrthoDB" id="9811036at2"/>
<dbReference type="GO" id="GO:0045454">
    <property type="term" value="P:cell redox homeostasis"/>
    <property type="evidence" value="ECO:0007669"/>
    <property type="project" value="TreeGrafter"/>
</dbReference>
<keyword evidence="9" id="KW-0732">Signal</keyword>
<dbReference type="EMBL" id="QGGO01000027">
    <property type="protein sequence ID" value="PWK19429.1"/>
    <property type="molecule type" value="Genomic_DNA"/>
</dbReference>
<evidence type="ECO:0000256" key="3">
    <source>
        <dbReference type="ARBA" id="ARBA00022692"/>
    </source>
</evidence>
<dbReference type="InterPro" id="IPR003834">
    <property type="entry name" value="Cyt_c_assmbl_TM_dom"/>
</dbReference>
<comment type="subcellular location">
    <subcellularLocation>
        <location evidence="1">Cell membrane</location>
        <topology evidence="1">Multi-pass membrane protein</topology>
    </subcellularLocation>
</comment>
<dbReference type="GO" id="GO:0015035">
    <property type="term" value="F:protein-disulfide reductase activity"/>
    <property type="evidence" value="ECO:0007669"/>
    <property type="project" value="TreeGrafter"/>
</dbReference>
<dbReference type="PANTHER" id="PTHR32234">
    <property type="entry name" value="THIOL:DISULFIDE INTERCHANGE PROTEIN DSBD"/>
    <property type="match status" value="1"/>
</dbReference>
<dbReference type="Pfam" id="PF11412">
    <property type="entry name" value="DsbD_N"/>
    <property type="match status" value="1"/>
</dbReference>
<dbReference type="PANTHER" id="PTHR32234:SF0">
    <property type="entry name" value="THIOL:DISULFIDE INTERCHANGE PROTEIN DSBD"/>
    <property type="match status" value="1"/>
</dbReference>
<accession>A0A316DQI9</accession>
<organism evidence="11 12">
    <name type="scientific">Arcicella aurantiaca</name>
    <dbReference type="NCBI Taxonomy" id="591202"/>
    <lineage>
        <taxon>Bacteria</taxon>
        <taxon>Pseudomonadati</taxon>
        <taxon>Bacteroidota</taxon>
        <taxon>Cytophagia</taxon>
        <taxon>Cytophagales</taxon>
        <taxon>Flectobacillaceae</taxon>
        <taxon>Arcicella</taxon>
    </lineage>
</organism>
<feature type="signal peptide" evidence="9">
    <location>
        <begin position="1"/>
        <end position="20"/>
    </location>
</feature>
<evidence type="ECO:0000313" key="12">
    <source>
        <dbReference type="Proteomes" id="UP000245489"/>
    </source>
</evidence>
<keyword evidence="4" id="KW-0201">Cytochrome c-type biogenesis</keyword>
<dbReference type="PROSITE" id="PS51352">
    <property type="entry name" value="THIOREDOXIN_2"/>
    <property type="match status" value="1"/>
</dbReference>
<feature type="compositionally biased region" description="Basic and acidic residues" evidence="7">
    <location>
        <begin position="162"/>
        <end position="177"/>
    </location>
</feature>
<dbReference type="AlphaFoldDB" id="A0A316DQI9"/>
<dbReference type="GO" id="GO:0005886">
    <property type="term" value="C:plasma membrane"/>
    <property type="evidence" value="ECO:0007669"/>
    <property type="project" value="UniProtKB-SubCell"/>
</dbReference>
<dbReference type="Proteomes" id="UP000245489">
    <property type="component" value="Unassembled WGS sequence"/>
</dbReference>
<keyword evidence="3 8" id="KW-0812">Transmembrane</keyword>
<evidence type="ECO:0000256" key="9">
    <source>
        <dbReference type="SAM" id="SignalP"/>
    </source>
</evidence>
<evidence type="ECO:0000256" key="1">
    <source>
        <dbReference type="ARBA" id="ARBA00004651"/>
    </source>
</evidence>
<feature type="chain" id="PRO_5016414167" evidence="9">
    <location>
        <begin position="21"/>
        <end position="711"/>
    </location>
</feature>
<feature type="transmembrane region" description="Helical" evidence="8">
    <location>
        <begin position="393"/>
        <end position="417"/>
    </location>
</feature>
<dbReference type="SUPFAM" id="SSF52833">
    <property type="entry name" value="Thioredoxin-like"/>
    <property type="match status" value="1"/>
</dbReference>
<feature type="transmembrane region" description="Helical" evidence="8">
    <location>
        <begin position="313"/>
        <end position="334"/>
    </location>
</feature>
<gene>
    <name evidence="11" type="ORF">LV89_03945</name>
</gene>
<feature type="domain" description="Thioredoxin" evidence="10">
    <location>
        <begin position="526"/>
        <end position="706"/>
    </location>
</feature>
<keyword evidence="12" id="KW-1185">Reference proteome</keyword>
<sequence length="711" mass="77788">MKKIFFSFILLLTLAVSVNAQKVTPAKWSWALSKPNPAVGETVDIIFTLKMDKSWHHYASDFSPSVGPIVSTIKLKTNDSFEAVGGLKSIKSIKKHDDIFDGDVAYFEGKGEMRQSVKILKEKPIIEGTYDGQVCSDVTGQCVPVKGAFKLEGKAGAATDATAKKKTEDELKAEAEKTAATNTESTQQEEKAVPTTAVTENVADSVAESVSAPVAVSDSSTTISSTESTEEKPEEESILTFFLIALGVGLATCLTPCVYPLIPMTVSFFIKQKNGVGKAFLYGASIIGIYVLFGTVIAATLGQAAPNFISTHWFPNLLFFTIFIIFGLSFLGLFEIQLPSNFVNNVDAQSDRGGFIGIFFMAFTLALVSFSCTGPFVGTLLGLGASGKFVKPIIGMFGFGLGLASPFVLLALSPSLLKKIPKSGGWMNTIKVFFGFLELALALKFFSTVDQTYHWRILDREIFLAIWIATFTLMGLHLLGKFLMPHDDKVEKLSVGRLVVALSVFSFVVYLIPGLFGAPLKALSGLLPPTETQDFVLTRSSGEVAESSNPDFPKTVKYSSFLKLPHGIQGFFDYKDAVAYAQKVNKPIFIDFTGHGCVNCRKMEASVWSDPEVLKRLKNDYVVVALYVDDKTELPKSEWFTSKDDGLEKTTLGDQNLDFEITHFNANAQPYYCLVNPNEDAKPLVKPRAFDQDIKKFIEFLDAGKAKFEGK</sequence>
<keyword evidence="2" id="KW-1003">Cell membrane</keyword>
<dbReference type="GO" id="GO:0017004">
    <property type="term" value="P:cytochrome complex assembly"/>
    <property type="evidence" value="ECO:0007669"/>
    <property type="project" value="UniProtKB-KW"/>
</dbReference>
<protein>
    <submittedName>
        <fullName evidence="11">Thiol:disulfide interchange protein DsbD</fullName>
    </submittedName>
</protein>
<proteinExistence type="predicted"/>
<evidence type="ECO:0000256" key="6">
    <source>
        <dbReference type="ARBA" id="ARBA00023136"/>
    </source>
</evidence>
<feature type="transmembrane region" description="Helical" evidence="8">
    <location>
        <begin position="355"/>
        <end position="381"/>
    </location>
</feature>
<dbReference type="Pfam" id="PF13899">
    <property type="entry name" value="Thioredoxin_7"/>
    <property type="match status" value="1"/>
</dbReference>
<evidence type="ECO:0000313" key="11">
    <source>
        <dbReference type="EMBL" id="PWK19429.1"/>
    </source>
</evidence>
<evidence type="ECO:0000256" key="4">
    <source>
        <dbReference type="ARBA" id="ARBA00022748"/>
    </source>
</evidence>
<keyword evidence="5 8" id="KW-1133">Transmembrane helix</keyword>
<feature type="transmembrane region" description="Helical" evidence="8">
    <location>
        <begin position="279"/>
        <end position="301"/>
    </location>
</feature>
<evidence type="ECO:0000256" key="5">
    <source>
        <dbReference type="ARBA" id="ARBA00022989"/>
    </source>
</evidence>
<feature type="transmembrane region" description="Helical" evidence="8">
    <location>
        <begin position="495"/>
        <end position="516"/>
    </location>
</feature>
<dbReference type="Pfam" id="PF02683">
    <property type="entry name" value="DsbD_TM"/>
    <property type="match status" value="1"/>
</dbReference>
<dbReference type="InterPro" id="IPR013766">
    <property type="entry name" value="Thioredoxin_domain"/>
</dbReference>
<reference evidence="11 12" key="1">
    <citation type="submission" date="2018-05" db="EMBL/GenBank/DDBJ databases">
        <title>Genomic Encyclopedia of Archaeal and Bacterial Type Strains, Phase II (KMG-II): from individual species to whole genera.</title>
        <authorList>
            <person name="Goeker M."/>
        </authorList>
    </citation>
    <scope>NUCLEOTIDE SEQUENCE [LARGE SCALE GENOMIC DNA]</scope>
    <source>
        <strain evidence="11 12">DSM 22214</strain>
    </source>
</reference>
<dbReference type="InterPro" id="IPR028250">
    <property type="entry name" value="DsbDN"/>
</dbReference>
<feature type="transmembrane region" description="Helical" evidence="8">
    <location>
        <begin position="238"/>
        <end position="259"/>
    </location>
</feature>
<dbReference type="Gene3D" id="3.40.30.10">
    <property type="entry name" value="Glutaredoxin"/>
    <property type="match status" value="1"/>
</dbReference>
<keyword evidence="6 8" id="KW-0472">Membrane</keyword>
<evidence type="ECO:0000259" key="10">
    <source>
        <dbReference type="PROSITE" id="PS51352"/>
    </source>
</evidence>